<reference evidence="2" key="1">
    <citation type="journal article" date="2023" name="Nat. Plants">
        <title>Single-cell RNA sequencing provides a high-resolution roadmap for understanding the multicellular compartmentation of specialized metabolism.</title>
        <authorList>
            <person name="Sun S."/>
            <person name="Shen X."/>
            <person name="Li Y."/>
            <person name="Li Y."/>
            <person name="Wang S."/>
            <person name="Li R."/>
            <person name="Zhang H."/>
            <person name="Shen G."/>
            <person name="Guo B."/>
            <person name="Wei J."/>
            <person name="Xu J."/>
            <person name="St-Pierre B."/>
            <person name="Chen S."/>
            <person name="Sun C."/>
        </authorList>
    </citation>
    <scope>NUCLEOTIDE SEQUENCE [LARGE SCALE GENOMIC DNA]</scope>
</reference>
<name>A0ACC0BN45_CATRO</name>
<keyword evidence="2" id="KW-1185">Reference proteome</keyword>
<evidence type="ECO:0000313" key="1">
    <source>
        <dbReference type="EMBL" id="KAI5674007.1"/>
    </source>
</evidence>
<evidence type="ECO:0000313" key="2">
    <source>
        <dbReference type="Proteomes" id="UP001060085"/>
    </source>
</evidence>
<comment type="caution">
    <text evidence="1">The sequence shown here is derived from an EMBL/GenBank/DDBJ whole genome shotgun (WGS) entry which is preliminary data.</text>
</comment>
<organism evidence="1 2">
    <name type="scientific">Catharanthus roseus</name>
    <name type="common">Madagascar periwinkle</name>
    <name type="synonym">Vinca rosea</name>
    <dbReference type="NCBI Taxonomy" id="4058"/>
    <lineage>
        <taxon>Eukaryota</taxon>
        <taxon>Viridiplantae</taxon>
        <taxon>Streptophyta</taxon>
        <taxon>Embryophyta</taxon>
        <taxon>Tracheophyta</taxon>
        <taxon>Spermatophyta</taxon>
        <taxon>Magnoliopsida</taxon>
        <taxon>eudicotyledons</taxon>
        <taxon>Gunneridae</taxon>
        <taxon>Pentapetalae</taxon>
        <taxon>asterids</taxon>
        <taxon>lamiids</taxon>
        <taxon>Gentianales</taxon>
        <taxon>Apocynaceae</taxon>
        <taxon>Rauvolfioideae</taxon>
        <taxon>Vinceae</taxon>
        <taxon>Catharanthinae</taxon>
        <taxon>Catharanthus</taxon>
    </lineage>
</organism>
<sequence length="120" mass="13609">MTTIPYYSMPAMNIPGSIIEDLEKLTELSFGEMMFKKENFAWSTICRGKDFGGLGIRDLKIINKDFLDKLAWRFLTEPNELWASTKYESPVHSRRTISGVSHVWKGALTGIDSLMEAAQS</sequence>
<proteinExistence type="predicted"/>
<dbReference type="EMBL" id="CM044703">
    <property type="protein sequence ID" value="KAI5674007.1"/>
    <property type="molecule type" value="Genomic_DNA"/>
</dbReference>
<gene>
    <name evidence="1" type="ORF">M9H77_14371</name>
</gene>
<protein>
    <submittedName>
        <fullName evidence="1">Uncharacterized protein</fullName>
    </submittedName>
</protein>
<accession>A0ACC0BN45</accession>
<dbReference type="Proteomes" id="UP001060085">
    <property type="component" value="Linkage Group LG03"/>
</dbReference>